<dbReference type="InterPro" id="IPR050229">
    <property type="entry name" value="GlpE_sulfurtransferase"/>
</dbReference>
<sequence>MSKMDYFKAKVEATISPMDFTHASKAEPDKFLLVDVRNAPPHIMKQKIAGAKHLPLAQLAEKLGELPKDKTIVVYCWETWCNMAAKAAIILLENGYDVLELTGGIAAWTTMGFPVESVE</sequence>
<evidence type="ECO:0000313" key="2">
    <source>
        <dbReference type="EMBL" id="SHK70425.1"/>
    </source>
</evidence>
<name>A0A1M6UMC8_9FIRM</name>
<evidence type="ECO:0000259" key="1">
    <source>
        <dbReference type="PROSITE" id="PS50206"/>
    </source>
</evidence>
<dbReference type="OrthoDB" id="9800872at2"/>
<dbReference type="GO" id="GO:0016740">
    <property type="term" value="F:transferase activity"/>
    <property type="evidence" value="ECO:0007669"/>
    <property type="project" value="UniProtKB-KW"/>
</dbReference>
<proteinExistence type="predicted"/>
<feature type="domain" description="Rhodanese" evidence="1">
    <location>
        <begin position="27"/>
        <end position="117"/>
    </location>
</feature>
<reference evidence="3" key="1">
    <citation type="submission" date="2016-11" db="EMBL/GenBank/DDBJ databases">
        <authorList>
            <person name="Varghese N."/>
            <person name="Submissions S."/>
        </authorList>
    </citation>
    <scope>NUCLEOTIDE SEQUENCE [LARGE SCALE GENOMIC DNA]</scope>
    <source>
        <strain evidence="3">DSM 10349</strain>
    </source>
</reference>
<dbReference type="Gene3D" id="3.40.250.10">
    <property type="entry name" value="Rhodanese-like domain"/>
    <property type="match status" value="1"/>
</dbReference>
<gene>
    <name evidence="2" type="ORF">SAMN02745123_02822</name>
</gene>
<dbReference type="PANTHER" id="PTHR43031:SF1">
    <property type="entry name" value="PYRIDINE NUCLEOTIDE-DISULPHIDE OXIDOREDUCTASE"/>
    <property type="match status" value="1"/>
</dbReference>
<dbReference type="RefSeq" id="WP_072915556.1">
    <property type="nucleotide sequence ID" value="NZ_FRAR01000021.1"/>
</dbReference>
<accession>A0A1M6UMC8</accession>
<dbReference type="SUPFAM" id="SSF52821">
    <property type="entry name" value="Rhodanese/Cell cycle control phosphatase"/>
    <property type="match status" value="1"/>
</dbReference>
<dbReference type="EMBL" id="FRAR01000021">
    <property type="protein sequence ID" value="SHK70425.1"/>
    <property type="molecule type" value="Genomic_DNA"/>
</dbReference>
<dbReference type="SMART" id="SM00450">
    <property type="entry name" value="RHOD"/>
    <property type="match status" value="1"/>
</dbReference>
<dbReference type="STRING" id="1121421.SAMN02745123_02822"/>
<dbReference type="PANTHER" id="PTHR43031">
    <property type="entry name" value="FAD-DEPENDENT OXIDOREDUCTASE"/>
    <property type="match status" value="1"/>
</dbReference>
<dbReference type="InterPro" id="IPR001763">
    <property type="entry name" value="Rhodanese-like_dom"/>
</dbReference>
<evidence type="ECO:0000313" key="3">
    <source>
        <dbReference type="Proteomes" id="UP000183997"/>
    </source>
</evidence>
<protein>
    <submittedName>
        <fullName evidence="2">Rhodanese-related sulfurtransferase</fullName>
    </submittedName>
</protein>
<dbReference type="Proteomes" id="UP000183997">
    <property type="component" value="Unassembled WGS sequence"/>
</dbReference>
<organism evidence="2 3">
    <name type="scientific">Desulforamulus aeronauticus DSM 10349</name>
    <dbReference type="NCBI Taxonomy" id="1121421"/>
    <lineage>
        <taxon>Bacteria</taxon>
        <taxon>Bacillati</taxon>
        <taxon>Bacillota</taxon>
        <taxon>Clostridia</taxon>
        <taxon>Eubacteriales</taxon>
        <taxon>Peptococcaceae</taxon>
        <taxon>Desulforamulus</taxon>
    </lineage>
</organism>
<dbReference type="PROSITE" id="PS50206">
    <property type="entry name" value="RHODANESE_3"/>
    <property type="match status" value="1"/>
</dbReference>
<dbReference type="Pfam" id="PF00581">
    <property type="entry name" value="Rhodanese"/>
    <property type="match status" value="1"/>
</dbReference>
<dbReference type="AlphaFoldDB" id="A0A1M6UMC8"/>
<dbReference type="InterPro" id="IPR036873">
    <property type="entry name" value="Rhodanese-like_dom_sf"/>
</dbReference>
<keyword evidence="2" id="KW-0808">Transferase</keyword>
<keyword evidence="3" id="KW-1185">Reference proteome</keyword>